<gene>
    <name evidence="2" type="ORF">AMJ52_09765</name>
</gene>
<dbReference type="InterPro" id="IPR029787">
    <property type="entry name" value="Nucleotide_cyclase"/>
</dbReference>
<dbReference type="GO" id="GO:0052621">
    <property type="term" value="F:diguanylate cyclase activity"/>
    <property type="evidence" value="ECO:0007669"/>
    <property type="project" value="TreeGrafter"/>
</dbReference>
<dbReference type="CDD" id="cd01949">
    <property type="entry name" value="GGDEF"/>
    <property type="match status" value="1"/>
</dbReference>
<evidence type="ECO:0000313" key="2">
    <source>
        <dbReference type="EMBL" id="KPJ70574.1"/>
    </source>
</evidence>
<accession>A0A0S7Y771</accession>
<sequence>MKSVTVVKYLRILKNVGSVLNAHRDFHTVATRIYEIVHSALEIKNFYIYQYNSAKNIVALKFSIDNGKEKKQRASTFAHAFVEYVIKTKKPLYIKDNVRKHCKKLRINATLIAKSVKSWIGVPIVLRNAVEGVVVFQDNKKEQAYSQYDEMLLVNIASQLALFFDNARLSQEIKMLALADPLTKISSRRYFDLVIDREMKRAIGFTRSLSIAMITPDGFKKIVAQYEPQVVTKLLVHIARILKMDIRDTDFVARYADDTFILIFPETTNTGALTVSERIRAVIEKTRVPIKDFKKKRITVSIGVATYPTHAETLPELVQCADYALRQAQQVGNSLIEAS</sequence>
<dbReference type="InterPro" id="IPR029016">
    <property type="entry name" value="GAF-like_dom_sf"/>
</dbReference>
<dbReference type="GO" id="GO:0043709">
    <property type="term" value="P:cell adhesion involved in single-species biofilm formation"/>
    <property type="evidence" value="ECO:0007669"/>
    <property type="project" value="TreeGrafter"/>
</dbReference>
<dbReference type="InterPro" id="IPR050469">
    <property type="entry name" value="Diguanylate_Cyclase"/>
</dbReference>
<dbReference type="PANTHER" id="PTHR45138">
    <property type="entry name" value="REGULATORY COMPONENTS OF SENSORY TRANSDUCTION SYSTEM"/>
    <property type="match status" value="1"/>
</dbReference>
<reference evidence="2 3" key="1">
    <citation type="journal article" date="2015" name="Microbiome">
        <title>Genomic resolution of linkages in carbon, nitrogen, and sulfur cycling among widespread estuary sediment bacteria.</title>
        <authorList>
            <person name="Baker B.J."/>
            <person name="Lazar C.S."/>
            <person name="Teske A.P."/>
            <person name="Dick G.J."/>
        </authorList>
    </citation>
    <scope>NUCLEOTIDE SEQUENCE [LARGE SCALE GENOMIC DNA]</scope>
    <source>
        <strain evidence="2">DG_78</strain>
    </source>
</reference>
<evidence type="ECO:0000313" key="3">
    <source>
        <dbReference type="Proteomes" id="UP000051012"/>
    </source>
</evidence>
<dbReference type="GO" id="GO:1902201">
    <property type="term" value="P:negative regulation of bacterial-type flagellum-dependent cell motility"/>
    <property type="evidence" value="ECO:0007669"/>
    <property type="project" value="TreeGrafter"/>
</dbReference>
<dbReference type="PROSITE" id="PS50887">
    <property type="entry name" value="GGDEF"/>
    <property type="match status" value="1"/>
</dbReference>
<dbReference type="InterPro" id="IPR043128">
    <property type="entry name" value="Rev_trsase/Diguanyl_cyclase"/>
</dbReference>
<dbReference type="Pfam" id="PF13185">
    <property type="entry name" value="GAF_2"/>
    <property type="match status" value="1"/>
</dbReference>
<dbReference type="SUPFAM" id="SSF55073">
    <property type="entry name" value="Nucleotide cyclase"/>
    <property type="match status" value="1"/>
</dbReference>
<proteinExistence type="predicted"/>
<dbReference type="Gene3D" id="3.30.70.270">
    <property type="match status" value="1"/>
</dbReference>
<evidence type="ECO:0000259" key="1">
    <source>
        <dbReference type="PROSITE" id="PS50887"/>
    </source>
</evidence>
<dbReference type="SMART" id="SM00267">
    <property type="entry name" value="GGDEF"/>
    <property type="match status" value="1"/>
</dbReference>
<dbReference type="NCBIfam" id="TIGR00254">
    <property type="entry name" value="GGDEF"/>
    <property type="match status" value="1"/>
</dbReference>
<dbReference type="Proteomes" id="UP000051012">
    <property type="component" value="Unassembled WGS sequence"/>
</dbReference>
<dbReference type="EMBL" id="LJNI01000169">
    <property type="protein sequence ID" value="KPJ70574.1"/>
    <property type="molecule type" value="Genomic_DNA"/>
</dbReference>
<comment type="caution">
    <text evidence="2">The sequence shown here is derived from an EMBL/GenBank/DDBJ whole genome shotgun (WGS) entry which is preliminary data.</text>
</comment>
<dbReference type="PANTHER" id="PTHR45138:SF9">
    <property type="entry name" value="DIGUANYLATE CYCLASE DGCM-RELATED"/>
    <property type="match status" value="1"/>
</dbReference>
<dbReference type="InterPro" id="IPR000160">
    <property type="entry name" value="GGDEF_dom"/>
</dbReference>
<dbReference type="Gene3D" id="3.30.450.40">
    <property type="match status" value="1"/>
</dbReference>
<dbReference type="AlphaFoldDB" id="A0A0S7Y771"/>
<dbReference type="GO" id="GO:0005886">
    <property type="term" value="C:plasma membrane"/>
    <property type="evidence" value="ECO:0007669"/>
    <property type="project" value="TreeGrafter"/>
</dbReference>
<feature type="domain" description="GGDEF" evidence="1">
    <location>
        <begin position="207"/>
        <end position="339"/>
    </location>
</feature>
<organism evidence="2 3">
    <name type="scientific">candidate division TA06 bacterium DG_78</name>
    <dbReference type="NCBI Taxonomy" id="1703772"/>
    <lineage>
        <taxon>Bacteria</taxon>
        <taxon>Bacteria division TA06</taxon>
    </lineage>
</organism>
<dbReference type="SUPFAM" id="SSF55781">
    <property type="entry name" value="GAF domain-like"/>
    <property type="match status" value="1"/>
</dbReference>
<protein>
    <recommendedName>
        <fullName evidence="1">GGDEF domain-containing protein</fullName>
    </recommendedName>
</protein>
<dbReference type="SMART" id="SM00065">
    <property type="entry name" value="GAF"/>
    <property type="match status" value="1"/>
</dbReference>
<name>A0A0S7Y771_UNCT6</name>
<dbReference type="Pfam" id="PF00990">
    <property type="entry name" value="GGDEF"/>
    <property type="match status" value="1"/>
</dbReference>
<dbReference type="InterPro" id="IPR003018">
    <property type="entry name" value="GAF"/>
</dbReference>